<feature type="region of interest" description="Disordered" evidence="3">
    <location>
        <begin position="73"/>
        <end position="99"/>
    </location>
</feature>
<sequence>MGTAKRERQKANKAQREQELLQQAKRARTTRIAVIVGGAIIAVFGLVFLAGQFLGDDDDNGNDDTTEVLDDAAATDDSVAPEPTTPPETAAPVTEPAQPVEVPAQSIVDTEVIPEGCPAAEGTDEQTQTFDEAPPMCLDPDIAYTAVVTTNVGVVEIALDQVKAPNTVNSFVFLARNNYFNDTTCHRIIQEFVVQCGDPTATGTGGPGYTTNDELPEAGEYQIGSLAMANSGPDTQGSQFFIITGDNGVALPPAYSLFGQISDEGLDIVAQMNARGSADGSGTPTAPVDLIDVHIDTAAA</sequence>
<feature type="domain" description="PPIase cyclophilin-type" evidence="5">
    <location>
        <begin position="150"/>
        <end position="295"/>
    </location>
</feature>
<dbReference type="Pfam" id="PF00160">
    <property type="entry name" value="Pro_isomerase"/>
    <property type="match status" value="1"/>
</dbReference>
<accession>A0A6C7EBJ1</accession>
<evidence type="ECO:0000313" key="7">
    <source>
        <dbReference type="Proteomes" id="UP000011863"/>
    </source>
</evidence>
<keyword evidence="4" id="KW-0812">Transmembrane</keyword>
<keyword evidence="4" id="KW-1133">Transmembrane helix</keyword>
<dbReference type="KEGG" id="aym:YM304_37930"/>
<keyword evidence="2" id="KW-0697">Rotamase</keyword>
<dbReference type="PANTHER" id="PTHR45625">
    <property type="entry name" value="PEPTIDYL-PROLYL CIS-TRANS ISOMERASE-RELATED"/>
    <property type="match status" value="1"/>
</dbReference>
<organism evidence="6 7">
    <name type="scientific">Ilumatobacter coccineus (strain NBRC 103263 / KCTC 29153 / YM16-304)</name>
    <dbReference type="NCBI Taxonomy" id="1313172"/>
    <lineage>
        <taxon>Bacteria</taxon>
        <taxon>Bacillati</taxon>
        <taxon>Actinomycetota</taxon>
        <taxon>Acidimicrobiia</taxon>
        <taxon>Acidimicrobiales</taxon>
        <taxon>Ilumatobacteraceae</taxon>
        <taxon>Ilumatobacter</taxon>
    </lineage>
</organism>
<evidence type="ECO:0000256" key="2">
    <source>
        <dbReference type="RuleBase" id="RU363019"/>
    </source>
</evidence>
<gene>
    <name evidence="6" type="ORF">YM304_37930</name>
</gene>
<dbReference type="CDD" id="cd00317">
    <property type="entry name" value="cyclophilin"/>
    <property type="match status" value="1"/>
</dbReference>
<comment type="similarity">
    <text evidence="2">Belongs to the cyclophilin-type PPIase family.</text>
</comment>
<name>A0A6C7EBJ1_ILUCY</name>
<dbReference type="PROSITE" id="PS50072">
    <property type="entry name" value="CSA_PPIASE_2"/>
    <property type="match status" value="1"/>
</dbReference>
<evidence type="ECO:0000256" key="4">
    <source>
        <dbReference type="SAM" id="Phobius"/>
    </source>
</evidence>
<dbReference type="GO" id="GO:0003755">
    <property type="term" value="F:peptidyl-prolyl cis-trans isomerase activity"/>
    <property type="evidence" value="ECO:0007669"/>
    <property type="project" value="UniProtKB-UniRule"/>
</dbReference>
<evidence type="ECO:0000259" key="5">
    <source>
        <dbReference type="PROSITE" id="PS50072"/>
    </source>
</evidence>
<reference evidence="6 7" key="1">
    <citation type="journal article" date="2013" name="Int. J. Syst. Evol. Microbiol.">
        <title>Ilumatobacter nonamiense sp. nov. and Ilumatobacter coccineum sp. nov., isolated from seashore sand.</title>
        <authorList>
            <person name="Matsumoto A."/>
            <person name="Kasai H."/>
            <person name="Matsuo Y."/>
            <person name="Shizuri Y."/>
            <person name="Ichikawa N."/>
            <person name="Fujita N."/>
            <person name="Omura S."/>
            <person name="Takahashi Y."/>
        </authorList>
    </citation>
    <scope>NUCLEOTIDE SEQUENCE [LARGE SCALE GENOMIC DNA]</scope>
    <source>
        <strain evidence="7">NBRC 103263 / KCTC 29153 / YM16-304</strain>
    </source>
</reference>
<dbReference type="PRINTS" id="PR00153">
    <property type="entry name" value="CSAPPISMRASE"/>
</dbReference>
<dbReference type="Gene3D" id="2.40.100.10">
    <property type="entry name" value="Cyclophilin-like"/>
    <property type="match status" value="1"/>
</dbReference>
<dbReference type="Proteomes" id="UP000011863">
    <property type="component" value="Chromosome"/>
</dbReference>
<comment type="function">
    <text evidence="1 2">PPIases accelerate the folding of proteins. It catalyzes the cis-trans isomerization of proline imidic peptide bonds in oligopeptides.</text>
</comment>
<dbReference type="RefSeq" id="WP_015443354.1">
    <property type="nucleotide sequence ID" value="NC_020520.1"/>
</dbReference>
<dbReference type="InterPro" id="IPR044666">
    <property type="entry name" value="Cyclophilin_A-like"/>
</dbReference>
<comment type="catalytic activity">
    <reaction evidence="2">
        <text>[protein]-peptidylproline (omega=180) = [protein]-peptidylproline (omega=0)</text>
        <dbReference type="Rhea" id="RHEA:16237"/>
        <dbReference type="Rhea" id="RHEA-COMP:10747"/>
        <dbReference type="Rhea" id="RHEA-COMP:10748"/>
        <dbReference type="ChEBI" id="CHEBI:83833"/>
        <dbReference type="ChEBI" id="CHEBI:83834"/>
        <dbReference type="EC" id="5.2.1.8"/>
    </reaction>
</comment>
<dbReference type="PANTHER" id="PTHR45625:SF3">
    <property type="entry name" value="PEPTIDYL-PROLYL CIS-TRANS ISOMERASE B-RELATED"/>
    <property type="match status" value="1"/>
</dbReference>
<protein>
    <recommendedName>
        <fullName evidence="2">Peptidyl-prolyl cis-trans isomerase</fullName>
        <shortName evidence="2">PPIase</shortName>
        <ecNumber evidence="2">5.2.1.8</ecNumber>
    </recommendedName>
</protein>
<dbReference type="EMBL" id="AP012057">
    <property type="protein sequence ID" value="BAN04107.1"/>
    <property type="molecule type" value="Genomic_DNA"/>
</dbReference>
<keyword evidence="7" id="KW-1185">Reference proteome</keyword>
<proteinExistence type="inferred from homology"/>
<evidence type="ECO:0000256" key="1">
    <source>
        <dbReference type="ARBA" id="ARBA00002388"/>
    </source>
</evidence>
<dbReference type="AlphaFoldDB" id="A0A6C7EBJ1"/>
<evidence type="ECO:0000256" key="3">
    <source>
        <dbReference type="SAM" id="MobiDB-lite"/>
    </source>
</evidence>
<dbReference type="SUPFAM" id="SSF50891">
    <property type="entry name" value="Cyclophilin-like"/>
    <property type="match status" value="1"/>
</dbReference>
<dbReference type="InterPro" id="IPR029000">
    <property type="entry name" value="Cyclophilin-like_dom_sf"/>
</dbReference>
<dbReference type="EC" id="5.2.1.8" evidence="2"/>
<keyword evidence="2 6" id="KW-0413">Isomerase</keyword>
<feature type="transmembrane region" description="Helical" evidence="4">
    <location>
        <begin position="32"/>
        <end position="54"/>
    </location>
</feature>
<evidence type="ECO:0000313" key="6">
    <source>
        <dbReference type="EMBL" id="BAN04107.1"/>
    </source>
</evidence>
<keyword evidence="4" id="KW-0472">Membrane</keyword>
<feature type="compositionally biased region" description="Low complexity" evidence="3">
    <location>
        <begin position="87"/>
        <end position="99"/>
    </location>
</feature>
<dbReference type="InterPro" id="IPR002130">
    <property type="entry name" value="Cyclophilin-type_PPIase_dom"/>
</dbReference>